<gene>
    <name evidence="2" type="ORF">KK1_024678</name>
</gene>
<dbReference type="PANTHER" id="PTHR47877">
    <property type="entry name" value="LATE EMBRYOGENESIS ABUNDANT DOMAIN-CONTAINING PROTEIN / LEA DOMAIN-CONTAINING PROTEIN"/>
    <property type="match status" value="1"/>
</dbReference>
<evidence type="ECO:0000313" key="3">
    <source>
        <dbReference type="Proteomes" id="UP000075243"/>
    </source>
</evidence>
<dbReference type="OMA" id="TADTAHK"/>
<feature type="region of interest" description="Disordered" evidence="1">
    <location>
        <begin position="28"/>
        <end position="195"/>
    </location>
</feature>
<dbReference type="PANTHER" id="PTHR47877:SF3">
    <property type="entry name" value="LATE EMBRYOGENESIS ABUNDANT DOMAIN-CONTAINING PROTEIN _ LEA DOMAIN-CONTAINING PROTEIN"/>
    <property type="match status" value="1"/>
</dbReference>
<accession>A0A151SEU4</accession>
<feature type="region of interest" description="Disordered" evidence="1">
    <location>
        <begin position="479"/>
        <end position="510"/>
    </location>
</feature>
<feature type="compositionally biased region" description="Basic and acidic residues" evidence="1">
    <location>
        <begin position="151"/>
        <end position="177"/>
    </location>
</feature>
<organism evidence="2 3">
    <name type="scientific">Cajanus cajan</name>
    <name type="common">Pigeon pea</name>
    <name type="synonym">Cajanus indicus</name>
    <dbReference type="NCBI Taxonomy" id="3821"/>
    <lineage>
        <taxon>Eukaryota</taxon>
        <taxon>Viridiplantae</taxon>
        <taxon>Streptophyta</taxon>
        <taxon>Embryophyta</taxon>
        <taxon>Tracheophyta</taxon>
        <taxon>Spermatophyta</taxon>
        <taxon>Magnoliopsida</taxon>
        <taxon>eudicotyledons</taxon>
        <taxon>Gunneridae</taxon>
        <taxon>Pentapetalae</taxon>
        <taxon>rosids</taxon>
        <taxon>fabids</taxon>
        <taxon>Fabales</taxon>
        <taxon>Fabaceae</taxon>
        <taxon>Papilionoideae</taxon>
        <taxon>50 kb inversion clade</taxon>
        <taxon>NPAAA clade</taxon>
        <taxon>indigoferoid/millettioid clade</taxon>
        <taxon>Phaseoleae</taxon>
        <taxon>Cajanus</taxon>
    </lineage>
</organism>
<protein>
    <submittedName>
        <fullName evidence="2">Seed biotin-containing protein SBP65</fullName>
    </submittedName>
</protein>
<evidence type="ECO:0000256" key="1">
    <source>
        <dbReference type="SAM" id="MobiDB-lite"/>
    </source>
</evidence>
<feature type="compositionally biased region" description="Basic and acidic residues" evidence="1">
    <location>
        <begin position="333"/>
        <end position="349"/>
    </location>
</feature>
<dbReference type="EMBL" id="KQ483414">
    <property type="protein sequence ID" value="KYP53303.1"/>
    <property type="molecule type" value="Genomic_DNA"/>
</dbReference>
<dbReference type="STRING" id="3821.A0A151SEU4"/>
<feature type="compositionally biased region" description="Basic and acidic residues" evidence="1">
    <location>
        <begin position="495"/>
        <end position="504"/>
    </location>
</feature>
<keyword evidence="3" id="KW-1185">Reference proteome</keyword>
<dbReference type="GO" id="GO:0009631">
    <property type="term" value="P:cold acclimation"/>
    <property type="evidence" value="ECO:0007669"/>
    <property type="project" value="TreeGrafter"/>
</dbReference>
<dbReference type="GO" id="GO:0005829">
    <property type="term" value="C:cytosol"/>
    <property type="evidence" value="ECO:0007669"/>
    <property type="project" value="TreeGrafter"/>
</dbReference>
<dbReference type="Proteomes" id="UP000075243">
    <property type="component" value="Unassembled WGS sequence"/>
</dbReference>
<sequence length="510" mass="53495">MASEQLVRRENTTTTDDKVRVPKMATRFENLTGGNDTPQGSMEALQGGELNKEHEGKSIGDVGGRGKARESHELGSHFESLADKVTGEDHKEREGGEREKELQRQTRVVKGRMEKERGRENEGKIVVEKGRVGAENEGAGGTAVITSTLEKGGDTEKPREENEGIDEADQKSAKETLKNNTSSQTEPNAKDVTLEKGQQGYIAAAKDSITSAVEKAAPVAQKAKGYTLQAAEKAKCAGCTTASYVGEKAVEGGKTAAEYAGKVAVDLKDKAVVAGWAAAHFSTEKTVEGTKAAAHVMEGAAGYAGQKAADLASKSAGAVKGLAASAGETAKDYTARKKEEAKRELEAKKALQSQEAKGIGETVSEHAQEAKPSGGASQQEGTGSNVLNAIGETVSSVGEKVKKPFENMMGGGEGKTESGGQEQKKSVIGETASEIGQNIMKPAERVQEHGQEAKQEDGVLSAIGETIAEIAETARVMVGGEGEKELKQNVGSDTRVTDDAKHEGSQSARV</sequence>
<reference evidence="2" key="1">
    <citation type="journal article" date="2012" name="Nat. Biotechnol.">
        <title>Draft genome sequence of pigeonpea (Cajanus cajan), an orphan legume crop of resource-poor farmers.</title>
        <authorList>
            <person name="Varshney R.K."/>
            <person name="Chen W."/>
            <person name="Li Y."/>
            <person name="Bharti A.K."/>
            <person name="Saxena R.K."/>
            <person name="Schlueter J.A."/>
            <person name="Donoghue M.T."/>
            <person name="Azam S."/>
            <person name="Fan G."/>
            <person name="Whaley A.M."/>
            <person name="Farmer A.D."/>
            <person name="Sheridan J."/>
            <person name="Iwata A."/>
            <person name="Tuteja R."/>
            <person name="Penmetsa R.V."/>
            <person name="Wu W."/>
            <person name="Upadhyaya H.D."/>
            <person name="Yang S.P."/>
            <person name="Shah T."/>
            <person name="Saxena K.B."/>
            <person name="Michael T."/>
            <person name="McCombie W.R."/>
            <person name="Yang B."/>
            <person name="Zhang G."/>
            <person name="Yang H."/>
            <person name="Wang J."/>
            <person name="Spillane C."/>
            <person name="Cook D.R."/>
            <person name="May G.D."/>
            <person name="Xu X."/>
            <person name="Jackson S.A."/>
        </authorList>
    </citation>
    <scope>NUCLEOTIDE SEQUENCE [LARGE SCALE GENOMIC DNA]</scope>
</reference>
<evidence type="ECO:0000313" key="2">
    <source>
        <dbReference type="EMBL" id="KYP53303.1"/>
    </source>
</evidence>
<dbReference type="AlphaFoldDB" id="A0A151SEU4"/>
<proteinExistence type="predicted"/>
<name>A0A151SEU4_CAJCA</name>
<dbReference type="Gramene" id="C.cajan_23882.t">
    <property type="protein sequence ID" value="C.cajan_23882.t"/>
    <property type="gene ID" value="C.cajan_23882"/>
</dbReference>
<feature type="compositionally biased region" description="Basic and acidic residues" evidence="1">
    <location>
        <begin position="67"/>
        <end position="104"/>
    </location>
</feature>
<feature type="compositionally biased region" description="Polar residues" evidence="1">
    <location>
        <begin position="178"/>
        <end position="187"/>
    </location>
</feature>
<feature type="region of interest" description="Disordered" evidence="1">
    <location>
        <begin position="333"/>
        <end position="426"/>
    </location>
</feature>
<feature type="compositionally biased region" description="Polar residues" evidence="1">
    <location>
        <begin position="375"/>
        <end position="387"/>
    </location>
</feature>
<feature type="compositionally biased region" description="Basic and acidic residues" evidence="1">
    <location>
        <begin position="111"/>
        <end position="134"/>
    </location>
</feature>
<feature type="region of interest" description="Disordered" evidence="1">
    <location>
        <begin position="1"/>
        <end position="20"/>
    </location>
</feature>